<gene>
    <name evidence="1" type="ORF">AAG570_004898</name>
</gene>
<proteinExistence type="predicted"/>
<reference evidence="1 2" key="1">
    <citation type="submission" date="2024-07" db="EMBL/GenBank/DDBJ databases">
        <title>Chromosome-level genome assembly of the water stick insect Ranatra chinensis (Heteroptera: Nepidae).</title>
        <authorList>
            <person name="Liu X."/>
        </authorList>
    </citation>
    <scope>NUCLEOTIDE SEQUENCE [LARGE SCALE GENOMIC DNA]</scope>
    <source>
        <strain evidence="1">Cailab_2021Rc</strain>
        <tissue evidence="1">Muscle</tissue>
    </source>
</reference>
<sequence>MLSMMLLFVALDKSGENMLPIGLLALRRWSSGGGGGGGKWDQRHAVRSAVRVTAEAIKRAAATVIGRISTDALTPRQWNGPTSCWNPAPPANITLQLVKPQKLVDSPEEDAIPHLLE</sequence>
<organism evidence="1 2">
    <name type="scientific">Ranatra chinensis</name>
    <dbReference type="NCBI Taxonomy" id="642074"/>
    <lineage>
        <taxon>Eukaryota</taxon>
        <taxon>Metazoa</taxon>
        <taxon>Ecdysozoa</taxon>
        <taxon>Arthropoda</taxon>
        <taxon>Hexapoda</taxon>
        <taxon>Insecta</taxon>
        <taxon>Pterygota</taxon>
        <taxon>Neoptera</taxon>
        <taxon>Paraneoptera</taxon>
        <taxon>Hemiptera</taxon>
        <taxon>Heteroptera</taxon>
        <taxon>Panheteroptera</taxon>
        <taxon>Nepomorpha</taxon>
        <taxon>Nepidae</taxon>
        <taxon>Ranatrinae</taxon>
        <taxon>Ranatra</taxon>
    </lineage>
</organism>
<protein>
    <submittedName>
        <fullName evidence="1">Uncharacterized protein</fullName>
    </submittedName>
</protein>
<comment type="caution">
    <text evidence="1">The sequence shown here is derived from an EMBL/GenBank/DDBJ whole genome shotgun (WGS) entry which is preliminary data.</text>
</comment>
<dbReference type="AlphaFoldDB" id="A0ABD0XYW1"/>
<accession>A0ABD0XYW1</accession>
<dbReference type="Proteomes" id="UP001558652">
    <property type="component" value="Unassembled WGS sequence"/>
</dbReference>
<evidence type="ECO:0000313" key="1">
    <source>
        <dbReference type="EMBL" id="KAL1116424.1"/>
    </source>
</evidence>
<keyword evidence="2" id="KW-1185">Reference proteome</keyword>
<name>A0ABD0XYW1_9HEMI</name>
<dbReference type="EMBL" id="JBFDAA010000017">
    <property type="protein sequence ID" value="KAL1116424.1"/>
    <property type="molecule type" value="Genomic_DNA"/>
</dbReference>
<evidence type="ECO:0000313" key="2">
    <source>
        <dbReference type="Proteomes" id="UP001558652"/>
    </source>
</evidence>